<dbReference type="InterPro" id="IPR027417">
    <property type="entry name" value="P-loop_NTPase"/>
</dbReference>
<dbReference type="InterPro" id="IPR000014">
    <property type="entry name" value="PAS"/>
</dbReference>
<evidence type="ECO:0000256" key="11">
    <source>
        <dbReference type="ARBA" id="ARBA00023136"/>
    </source>
</evidence>
<keyword evidence="5 14" id="KW-0597">Phosphoprotein</keyword>
<evidence type="ECO:0000256" key="3">
    <source>
        <dbReference type="ARBA" id="ARBA00006402"/>
    </source>
</evidence>
<dbReference type="InterPro" id="IPR000700">
    <property type="entry name" value="PAS-assoc_C"/>
</dbReference>
<evidence type="ECO:0000256" key="14">
    <source>
        <dbReference type="PROSITE-ProRule" id="PRU00169"/>
    </source>
</evidence>
<dbReference type="PROSITE" id="PS50109">
    <property type="entry name" value="HIS_KIN"/>
    <property type="match status" value="1"/>
</dbReference>
<dbReference type="InterPro" id="IPR008271">
    <property type="entry name" value="Ser/Thr_kinase_AS"/>
</dbReference>
<feature type="domain" description="Histidine kinase" evidence="16">
    <location>
        <begin position="2326"/>
        <end position="2551"/>
    </location>
</feature>
<dbReference type="SUPFAM" id="SSF55874">
    <property type="entry name" value="ATPase domain of HSP90 chaperone/DNA topoisomerase II/histidine kinase"/>
    <property type="match status" value="1"/>
</dbReference>
<dbReference type="Pfam" id="PF13185">
    <property type="entry name" value="GAF_2"/>
    <property type="match status" value="1"/>
</dbReference>
<dbReference type="InterPro" id="IPR011009">
    <property type="entry name" value="Kinase-like_dom_sf"/>
</dbReference>
<dbReference type="PROSITE" id="PS50113">
    <property type="entry name" value="PAC"/>
    <property type="match status" value="2"/>
</dbReference>
<dbReference type="InterPro" id="IPR041664">
    <property type="entry name" value="AAA_16"/>
</dbReference>
<dbReference type="Pfam" id="PF02518">
    <property type="entry name" value="HATPase_c"/>
    <property type="match status" value="1"/>
</dbReference>
<dbReference type="SUPFAM" id="SSF55785">
    <property type="entry name" value="PYP-like sensor domain (PAS domain)"/>
    <property type="match status" value="2"/>
</dbReference>
<dbReference type="InterPro" id="IPR005467">
    <property type="entry name" value="His_kinase_dom"/>
</dbReference>
<evidence type="ECO:0000256" key="13">
    <source>
        <dbReference type="ARBA" id="ARBA00074306"/>
    </source>
</evidence>
<dbReference type="Pfam" id="PF00069">
    <property type="entry name" value="Pkinase"/>
    <property type="match status" value="1"/>
</dbReference>
<dbReference type="Gene3D" id="3.40.50.2300">
    <property type="match status" value="1"/>
</dbReference>
<dbReference type="GO" id="GO:0016020">
    <property type="term" value="C:membrane"/>
    <property type="evidence" value="ECO:0007669"/>
    <property type="project" value="UniProtKB-SubCell"/>
</dbReference>
<sequence length="2780" mass="311777">MQMSPSDQLLETLYDSEKTVVYRCQRDSQTVIVKSLKQNYPSLTELAHFRNHYTITQQLNFPGIVKPLSLEATQRAGLSMVMADEGLVSLHVYRRRLAKQRLSIAKFLDIAAQLAQIFSDLYQQRVVHKDIKPANILIQPETGCIKLTDFSLASILPRSMQESQHPNALEGTLAYISPEQTGRMNRGIDYRSDFYSLGVTFYELLTGTLPFQTADPMEMVYCHIAQQPTPIHELRPEIPMLLSQLILKLLAKNPEDRYQSAAGLKYDLEWLQRHPTQKQWVDFELCTHDICDRFTLPDRLYGRELEVERLLAAFERVARSEPQTAEAKDAPQLGASGSLSQLSCAELLLVSGFSGIGKTAVINEIHQPILRQRGYFIQGKFDQFQRNVPFSAFVQALQNLISQLLAESDEALQVWRLNLIQALGNNAQVLVDSIPELANIIGPQPAVPELAAEAALNRFNQVFSKFIQVFATLEHPLVLFLDDLQWIDSASLQLVQRLLTEIPNIHLLLIGAYRDNEVTSSHPLMMLIYELQQTKVNLSTLTLEALPQSALQALIADTLNCSAEAAVPLADLTFNKTEGNPFFSRQFLQSLYREHLIWFDSESARWQCDMTQIKLAATRSDVVAFMVAQLQKLAPATQSVLQLASCLGNQFNLKTLAAVAQQSESQVAAALWPALEGELILPLNEIYKFYQTPASSDSLRDATAESCIYKFLHDRVQQAAYELVPEAQRPSLHWQIGQLWRSTLGPEQLSDHIYELVAHLNLGAALITSTTDREELVHLNYRASQQALATNAYAAAVDYGRAGIRLLEIESESGSWETHVDLRLALYECIAEAAYLQGDFQQSEQAVETILDHTNEPLYQIKACEIRIEAYKAQNRGRDAISTGLKILGALGLHLPAYPSQLKAMASMAKTKLRLAGQSIESLADLPVMTDPNTLAAMQITEKLLPVSFIVDPLLFALLVLKRVRVLHCKGNCDAAPLAYGIYGVTLWKVFGDLDATYRLGNLGLALLEKFPNSGGKAALHFIVNSMTKIWKVHLEETLKPLLTNYTVALEIGDLEHAAYSLLFHSKHSLWMGRDLGTLHQEITRHHQAIGSLKQECQLDQAAIYGQVILNLTELTEYPARLEGQLYDQRQMLAEHKQSGTRTTIHTLHLNQLFLGYLLQDYSFALEQAKLGLAELEVVVCQLAYGVFCFYHALTLLALYPEATAAEQARYLKQVRDYQRQLQQWADAAPMNFAHKVHLVAAEQHWVLGRQRDAMETYDLAIQGAKEHGYLQEVALANERAGLFYQDWGRERIAQTYLTEAYYGYLRWGAQTKAADLEKRYPQWLPAGPTARMSPPSTMTTLQGMVTTHSSLHQASLDSLDWSTITKASQVLAEDIQLDKLLLKIMQVIQKNAGAETGALFLQEDDRLQCKTYCVGQQVLSCQESTEPKPYATAVVQYVHHKQEAVVLDDARTDPRFVGDAHIRDSQSRSVLCMPIQHRGRPLGLLYLENNQLAGAFGHDRLQILQILTAQAAISLQNALFYETLSDQVEARTQELQIEAHERQLATAALRESEEKFSKAFYGNPDPMVITSVTGQYIEANYSFLMFFDFTLADLEAQTALDWQVWEDADASTPLQNLIQKNQDLHNYELQICHLSGETRTILLSKEQISLGQEPVILSVMKDITARKQVEATLNRNNAILEAQRGATLDGVLVVDEHQQVTYYNEQFSQLWRVPEEILASRDNVQLVQYVLTQLEQPQEFTTKIDQLLAHPEMTSQDEIIFRDGRILERISSPVCSEAGYYGRIWSFRDITERKQREQALKLIVAGTAAQVGDEFFRACVWSLAKLLTVRYIFLAEFIDAEQTKARTLAFWKEGDFSENLEYSLAGTPSFDVLQGSMFRCLHSIQDRYPQDAALATLQVESYLGEKIVDPLGNVLGLLVAMDTQPLTGTEDFETQDLILKIFAARAGSELERMRSQAALENRVDLAELSAEISAALAQGTQLSTMLQICTDAMIEHLPVTLAQLWTLNTAENRLELQASAGLSPERINDQDKASLETSVLGRLAQQQQAYLTNSAPQDPTISEEWLQEAGLVAFAGYPLIYEERLLGMVTLYAKQPLAPVLFHALFSLTNSIALSLDRYWTQQALKQQLQRVSLLGQITQATNQSLDPQETLQTAATQLGQVFQVSRCLIFTHIDAADTHQPLITEYLDGNWSSVLDVEFPQSGHTFIDQLVVRDQAVVSQNVQRDARLAQLTDFLATIDVQSVAGIRTSYKSEINGAILLFQCDRIRDWHPDEIDLLEAVAAQLGIAIAQARLLEQETQQRRQLEEAKQYAEAANQAKSEFLANMSHELRTPLNAILGFSQLMQRNETTTTDQQDSLTIINRSGEHLLGLINDILEMSKIEAGRTLLHLTDFDLHGLLDALDAMLQIKALDKDLLLVLERSPELPQYISADEGKLRQILINLLSNSIKFTDQGRVTLQIASAPLQQTSSDYNYCLSFEVEDSGHGIAEHELATIFEPFTQTESGRNSNEGTGLGLPISHKFIKLMGGDLSIKSQLGQGTTVRFTIPVHTRDHVEAQTASLGRIMGLTPGQPQYRVLVVDDTWESRHLIVQLLESLGFEIQEAENGQVAIEQWQSWHPHLILMDLQMPVVDGYEAVKHIRASQNRETEAVIIALTANAFQETCAHALAIGCNDFIRKPFQAHELFESIAQHLGVRYRYQQSPQEAAPSSTSASPSLTTAALSTLPTELIHQLHDAAIRLDETQMLQLIALVEDAELKAAIDKLVQAFQFDKLVQLTESL</sequence>
<feature type="domain" description="PAC" evidence="18">
    <location>
        <begin position="1626"/>
        <end position="1676"/>
    </location>
</feature>
<dbReference type="Pfam" id="PF13426">
    <property type="entry name" value="PAS_9"/>
    <property type="match status" value="1"/>
</dbReference>
<dbReference type="SMART" id="SM00387">
    <property type="entry name" value="HATPase_c"/>
    <property type="match status" value="1"/>
</dbReference>
<evidence type="ECO:0000256" key="12">
    <source>
        <dbReference type="ARBA" id="ARBA00023306"/>
    </source>
</evidence>
<dbReference type="InterPro" id="IPR000719">
    <property type="entry name" value="Prot_kinase_dom"/>
</dbReference>
<reference evidence="19 20" key="1">
    <citation type="journal article" date="2018" name="Sci. Rep.">
        <title>A novel species of the marine cyanobacterium Acaryochloris with a unique pigment content and lifestyle.</title>
        <authorList>
            <person name="Partensky F."/>
            <person name="Six C."/>
            <person name="Ratin M."/>
            <person name="Garczarek L."/>
            <person name="Vaulot D."/>
            <person name="Probert I."/>
            <person name="Calteau A."/>
            <person name="Gourvil P."/>
            <person name="Marie D."/>
            <person name="Grebert T."/>
            <person name="Bouchier C."/>
            <person name="Le Panse S."/>
            <person name="Gachenot M."/>
            <person name="Rodriguez F."/>
            <person name="Garrido J.L."/>
        </authorList>
    </citation>
    <scope>NUCLEOTIDE SEQUENCE [LARGE SCALE GENOMIC DNA]</scope>
    <source>
        <strain evidence="19 20">RCC1774</strain>
    </source>
</reference>
<feature type="domain" description="Response regulatory" evidence="17">
    <location>
        <begin position="2576"/>
        <end position="2693"/>
    </location>
</feature>
<keyword evidence="10" id="KW-0902">Two-component regulatory system</keyword>
<keyword evidence="20" id="KW-1185">Reference proteome</keyword>
<dbReference type="SUPFAM" id="SSF52540">
    <property type="entry name" value="P-loop containing nucleoside triphosphate hydrolases"/>
    <property type="match status" value="1"/>
</dbReference>
<dbReference type="Gene3D" id="3.30.450.20">
    <property type="entry name" value="PAS domain"/>
    <property type="match status" value="2"/>
</dbReference>
<evidence type="ECO:0000313" key="19">
    <source>
        <dbReference type="EMBL" id="PZD73685.1"/>
    </source>
</evidence>
<dbReference type="Pfam" id="PF00072">
    <property type="entry name" value="Response_reg"/>
    <property type="match status" value="1"/>
</dbReference>
<comment type="caution">
    <text evidence="19">The sequence shown here is derived from an EMBL/GenBank/DDBJ whole genome shotgun (WGS) entry which is preliminary data.</text>
</comment>
<dbReference type="OrthoDB" id="573511at2"/>
<dbReference type="CDD" id="cd17546">
    <property type="entry name" value="REC_hyHK_CKI1_RcsC-like"/>
    <property type="match status" value="1"/>
</dbReference>
<dbReference type="InterPro" id="IPR053159">
    <property type="entry name" value="Hybrid_Histidine_Kinase"/>
</dbReference>
<dbReference type="PROSITE" id="PS00108">
    <property type="entry name" value="PROTEIN_KINASE_ST"/>
    <property type="match status" value="1"/>
</dbReference>
<dbReference type="Gene3D" id="1.10.510.10">
    <property type="entry name" value="Transferase(Phosphotransferase) domain 1"/>
    <property type="match status" value="1"/>
</dbReference>
<keyword evidence="9" id="KW-0067">ATP-binding</keyword>
<evidence type="ECO:0000256" key="4">
    <source>
        <dbReference type="ARBA" id="ARBA00012438"/>
    </source>
</evidence>
<dbReference type="Pfam" id="PF01590">
    <property type="entry name" value="GAF"/>
    <property type="match status" value="2"/>
</dbReference>
<evidence type="ECO:0000259" key="16">
    <source>
        <dbReference type="PROSITE" id="PS50109"/>
    </source>
</evidence>
<dbReference type="SUPFAM" id="SSF56112">
    <property type="entry name" value="Protein kinase-like (PK-like)"/>
    <property type="match status" value="1"/>
</dbReference>
<comment type="subcellular location">
    <subcellularLocation>
        <location evidence="2">Membrane</location>
    </subcellularLocation>
</comment>
<keyword evidence="8 19" id="KW-0418">Kinase</keyword>
<feature type="domain" description="PAC" evidence="18">
    <location>
        <begin position="1754"/>
        <end position="1803"/>
    </location>
</feature>
<dbReference type="PANTHER" id="PTHR43642">
    <property type="entry name" value="HYBRID SIGNAL TRANSDUCTION HISTIDINE KINASE G"/>
    <property type="match status" value="1"/>
</dbReference>
<dbReference type="PROSITE" id="PS50011">
    <property type="entry name" value="PROTEIN_KINASE_DOM"/>
    <property type="match status" value="1"/>
</dbReference>
<evidence type="ECO:0000259" key="18">
    <source>
        <dbReference type="PROSITE" id="PS50113"/>
    </source>
</evidence>
<comment type="catalytic activity">
    <reaction evidence="1">
        <text>ATP + protein L-histidine = ADP + protein N-phospho-L-histidine.</text>
        <dbReference type="EC" id="2.7.13.3"/>
    </reaction>
</comment>
<accession>A0A2W1JQL1</accession>
<dbReference type="PRINTS" id="PR00344">
    <property type="entry name" value="BCTRLSENSOR"/>
</dbReference>
<dbReference type="InterPro" id="IPR003594">
    <property type="entry name" value="HATPase_dom"/>
</dbReference>
<dbReference type="FunFam" id="3.30.565.10:FF:000010">
    <property type="entry name" value="Sensor histidine kinase RcsC"/>
    <property type="match status" value="1"/>
</dbReference>
<gene>
    <name evidence="19" type="primary">luxQ_3</name>
    <name evidence="19" type="ORF">C1752_01789</name>
</gene>
<dbReference type="CDD" id="cd00082">
    <property type="entry name" value="HisKA"/>
    <property type="match status" value="1"/>
</dbReference>
<comment type="similarity">
    <text evidence="3">In the N-terminal section; belongs to the phytochrome family.</text>
</comment>
<evidence type="ECO:0000259" key="15">
    <source>
        <dbReference type="PROSITE" id="PS50011"/>
    </source>
</evidence>
<evidence type="ECO:0000256" key="6">
    <source>
        <dbReference type="ARBA" id="ARBA00022679"/>
    </source>
</evidence>
<dbReference type="InterPro" id="IPR004358">
    <property type="entry name" value="Sig_transdc_His_kin-like_C"/>
</dbReference>
<dbReference type="Proteomes" id="UP000248857">
    <property type="component" value="Unassembled WGS sequence"/>
</dbReference>
<dbReference type="GO" id="GO:0005524">
    <property type="term" value="F:ATP binding"/>
    <property type="evidence" value="ECO:0007669"/>
    <property type="project" value="UniProtKB-KW"/>
</dbReference>
<dbReference type="InterPro" id="IPR011006">
    <property type="entry name" value="CheY-like_superfamily"/>
</dbReference>
<dbReference type="Gene3D" id="3.40.50.300">
    <property type="entry name" value="P-loop containing nucleotide triphosphate hydrolases"/>
    <property type="match status" value="1"/>
</dbReference>
<dbReference type="SMART" id="SM00091">
    <property type="entry name" value="PAS"/>
    <property type="match status" value="2"/>
</dbReference>
<dbReference type="SMART" id="SM00065">
    <property type="entry name" value="GAF"/>
    <property type="match status" value="3"/>
</dbReference>
<dbReference type="InterPro" id="IPR001789">
    <property type="entry name" value="Sig_transdc_resp-reg_receiver"/>
</dbReference>
<keyword evidence="6 19" id="KW-0808">Transferase</keyword>
<evidence type="ECO:0000256" key="9">
    <source>
        <dbReference type="ARBA" id="ARBA00022840"/>
    </source>
</evidence>
<dbReference type="NCBIfam" id="TIGR00229">
    <property type="entry name" value="sensory_box"/>
    <property type="match status" value="1"/>
</dbReference>
<dbReference type="InterPro" id="IPR036097">
    <property type="entry name" value="HisK_dim/P_sf"/>
</dbReference>
<dbReference type="InterPro" id="IPR029016">
    <property type="entry name" value="GAF-like_dom_sf"/>
</dbReference>
<dbReference type="PROSITE" id="PS50110">
    <property type="entry name" value="RESPONSE_REGULATORY"/>
    <property type="match status" value="1"/>
</dbReference>
<dbReference type="FunFam" id="1.10.287.130:FF:000038">
    <property type="entry name" value="Sensory transduction histidine kinase"/>
    <property type="match status" value="1"/>
</dbReference>
<dbReference type="InterPro" id="IPR036890">
    <property type="entry name" value="HATPase_C_sf"/>
</dbReference>
<dbReference type="GO" id="GO:0009882">
    <property type="term" value="F:blue light photoreceptor activity"/>
    <property type="evidence" value="ECO:0007669"/>
    <property type="project" value="UniProtKB-ARBA"/>
</dbReference>
<keyword evidence="12" id="KW-0131">Cell cycle</keyword>
<dbReference type="RefSeq" id="WP_110985739.1">
    <property type="nucleotide sequence ID" value="NZ_CAWNWM010000004.1"/>
</dbReference>
<dbReference type="SUPFAM" id="SSF55781">
    <property type="entry name" value="GAF domain-like"/>
    <property type="match status" value="4"/>
</dbReference>
<dbReference type="SUPFAM" id="SSF47384">
    <property type="entry name" value="Homodimeric domain of signal transducing histidine kinase"/>
    <property type="match status" value="1"/>
</dbReference>
<dbReference type="Gene3D" id="3.30.450.40">
    <property type="match status" value="3"/>
</dbReference>
<organism evidence="19 20">
    <name type="scientific">Acaryochloris thomasi RCC1774</name>
    <dbReference type="NCBI Taxonomy" id="1764569"/>
    <lineage>
        <taxon>Bacteria</taxon>
        <taxon>Bacillati</taxon>
        <taxon>Cyanobacteriota</taxon>
        <taxon>Cyanophyceae</taxon>
        <taxon>Acaryochloridales</taxon>
        <taxon>Acaryochloridaceae</taxon>
        <taxon>Acaryochloris</taxon>
        <taxon>Acaryochloris thomasi</taxon>
    </lineage>
</organism>
<dbReference type="InterPro" id="IPR035965">
    <property type="entry name" value="PAS-like_dom_sf"/>
</dbReference>
<dbReference type="CDD" id="cd16922">
    <property type="entry name" value="HATPase_EvgS-ArcB-TorS-like"/>
    <property type="match status" value="1"/>
</dbReference>
<dbReference type="Pfam" id="PF13191">
    <property type="entry name" value="AAA_16"/>
    <property type="match status" value="1"/>
</dbReference>
<dbReference type="CDD" id="cd14014">
    <property type="entry name" value="STKc_PknB_like"/>
    <property type="match status" value="1"/>
</dbReference>
<evidence type="ECO:0000313" key="20">
    <source>
        <dbReference type="Proteomes" id="UP000248857"/>
    </source>
</evidence>
<dbReference type="EC" id="2.7.13.3" evidence="4"/>
<dbReference type="SMART" id="SM00448">
    <property type="entry name" value="REC"/>
    <property type="match status" value="1"/>
</dbReference>
<dbReference type="InterPro" id="IPR003018">
    <property type="entry name" value="GAF"/>
</dbReference>
<evidence type="ECO:0000256" key="5">
    <source>
        <dbReference type="ARBA" id="ARBA00022553"/>
    </source>
</evidence>
<dbReference type="Pfam" id="PF12860">
    <property type="entry name" value="PAS_7"/>
    <property type="match status" value="1"/>
</dbReference>
<dbReference type="Gene3D" id="1.10.287.130">
    <property type="match status" value="1"/>
</dbReference>
<dbReference type="SMART" id="SM00388">
    <property type="entry name" value="HisKA"/>
    <property type="match status" value="1"/>
</dbReference>
<feature type="modified residue" description="4-aspartylphosphate" evidence="14">
    <location>
        <position position="2625"/>
    </location>
</feature>
<evidence type="ECO:0000259" key="17">
    <source>
        <dbReference type="PROSITE" id="PS50110"/>
    </source>
</evidence>
<dbReference type="SMART" id="SM00220">
    <property type="entry name" value="S_TKc"/>
    <property type="match status" value="1"/>
</dbReference>
<name>A0A2W1JQL1_9CYAN</name>
<keyword evidence="7" id="KW-0547">Nucleotide-binding</keyword>
<dbReference type="PANTHER" id="PTHR43642:SF1">
    <property type="entry name" value="HYBRID SIGNAL TRANSDUCTION HISTIDINE KINASE G"/>
    <property type="match status" value="1"/>
</dbReference>
<evidence type="ECO:0000256" key="10">
    <source>
        <dbReference type="ARBA" id="ARBA00023012"/>
    </source>
</evidence>
<proteinExistence type="inferred from homology"/>
<dbReference type="Pfam" id="PF00512">
    <property type="entry name" value="HisKA"/>
    <property type="match status" value="1"/>
</dbReference>
<feature type="domain" description="Protein kinase" evidence="15">
    <location>
        <begin position="7"/>
        <end position="271"/>
    </location>
</feature>
<evidence type="ECO:0000256" key="2">
    <source>
        <dbReference type="ARBA" id="ARBA00004370"/>
    </source>
</evidence>
<dbReference type="EMBL" id="PQWO01000004">
    <property type="protein sequence ID" value="PZD73685.1"/>
    <property type="molecule type" value="Genomic_DNA"/>
</dbReference>
<evidence type="ECO:0000256" key="7">
    <source>
        <dbReference type="ARBA" id="ARBA00022741"/>
    </source>
</evidence>
<evidence type="ECO:0000256" key="8">
    <source>
        <dbReference type="ARBA" id="ARBA00022777"/>
    </source>
</evidence>
<dbReference type="Gene3D" id="3.30.565.10">
    <property type="entry name" value="Histidine kinase-like ATPase, C-terminal domain"/>
    <property type="match status" value="1"/>
</dbReference>
<protein>
    <recommendedName>
        <fullName evidence="13">Circadian input-output histidine kinase CikA</fullName>
        <ecNumber evidence="4">2.7.13.3</ecNumber>
    </recommendedName>
</protein>
<evidence type="ECO:0000256" key="1">
    <source>
        <dbReference type="ARBA" id="ARBA00000085"/>
    </source>
</evidence>
<dbReference type="GO" id="GO:0000155">
    <property type="term" value="F:phosphorelay sensor kinase activity"/>
    <property type="evidence" value="ECO:0007669"/>
    <property type="project" value="InterPro"/>
</dbReference>
<dbReference type="SUPFAM" id="SSF52172">
    <property type="entry name" value="CheY-like"/>
    <property type="match status" value="1"/>
</dbReference>
<dbReference type="InterPro" id="IPR003661">
    <property type="entry name" value="HisK_dim/P_dom"/>
</dbReference>
<keyword evidence="11" id="KW-0472">Membrane</keyword>